<name>A0A6B9J3Q4_9CAUD</name>
<reference evidence="1 2" key="1">
    <citation type="submission" date="2019-10" db="EMBL/GenBank/DDBJ databases">
        <title>Complete genome sequence of bacteriophage vB_RLeM_RL2RES.</title>
        <authorList>
            <person name="Gunathilake D."/>
            <person name="Bhat S."/>
            <person name="Yost C.K."/>
            <person name="Hynes M.F."/>
        </authorList>
    </citation>
    <scope>NUCLEOTIDE SEQUENCE [LARGE SCALE GENOMIC DNA]</scope>
</reference>
<sequence>MAKQTFKFQVTMVKEIHLTIDPDKLTKEIMEGYNDMITWVGDEPKQHLENIAEQAARGQWWNGDKFLEGYGDLTEFEASVNEFEGDIEVEKID</sequence>
<gene>
    <name evidence="1" type="ORF">RL2RES_146</name>
</gene>
<accession>A0A6B9J3Q4</accession>
<proteinExistence type="predicted"/>
<organism evidence="1 2">
    <name type="scientific">Rhizobium phage RL2RES</name>
    <dbReference type="NCBI Taxonomy" id="103371"/>
    <lineage>
        <taxon>Viruses</taxon>
        <taxon>Duplodnaviria</taxon>
        <taxon>Heunggongvirae</taxon>
        <taxon>Uroviricota</taxon>
        <taxon>Caudoviricetes</taxon>
        <taxon>Pootjesviridae</taxon>
        <taxon>Innesvirus</taxon>
        <taxon>Innesvirus RL2RES</taxon>
    </lineage>
</organism>
<evidence type="ECO:0000313" key="1">
    <source>
        <dbReference type="EMBL" id="QGZ14272.1"/>
    </source>
</evidence>
<dbReference type="Proteomes" id="UP000433502">
    <property type="component" value="Segment"/>
</dbReference>
<protein>
    <submittedName>
        <fullName evidence="1">Uncharacterized protein</fullName>
    </submittedName>
</protein>
<evidence type="ECO:0000313" key="2">
    <source>
        <dbReference type="Proteomes" id="UP000433502"/>
    </source>
</evidence>
<dbReference type="EMBL" id="MN549361">
    <property type="protein sequence ID" value="QGZ14272.1"/>
    <property type="molecule type" value="Genomic_DNA"/>
</dbReference>
<keyword evidence="2" id="KW-1185">Reference proteome</keyword>